<keyword evidence="9" id="KW-1185">Reference proteome</keyword>
<feature type="transmembrane region" description="Helical" evidence="7">
    <location>
        <begin position="20"/>
        <end position="40"/>
    </location>
</feature>
<reference evidence="8" key="2">
    <citation type="submission" date="2019-04" db="EMBL/GenBank/DDBJ databases">
        <authorList>
            <person name="Howe K."/>
            <person name="Paulini M."/>
            <person name="Williams G."/>
        </authorList>
    </citation>
    <scope>NUCLEOTIDE SEQUENCE [LARGE SCALE GENOMIC DNA]</scope>
    <source>
        <strain evidence="8">FR3</strain>
    </source>
</reference>
<dbReference type="Pfam" id="PF08449">
    <property type="entry name" value="UAA"/>
    <property type="match status" value="1"/>
</dbReference>
<evidence type="ECO:0000313" key="10">
    <source>
        <dbReference type="WBParaSite" id="Bm312a.1"/>
    </source>
</evidence>
<dbReference type="GO" id="GO:0055085">
    <property type="term" value="P:transmembrane transport"/>
    <property type="evidence" value="ECO:0007669"/>
    <property type="project" value="InterPro"/>
</dbReference>
<reference evidence="9" key="1">
    <citation type="journal article" date="2007" name="Science">
        <title>Draft genome of the filarial nematode parasite Brugia malayi.</title>
        <authorList>
            <person name="Ghedin E."/>
            <person name="Wang S."/>
            <person name="Spiro D."/>
            <person name="Caler E."/>
            <person name="Zhao Q."/>
            <person name="Crabtree J."/>
            <person name="Allen J.E."/>
            <person name="Delcher A.L."/>
            <person name="Guiliano D.B."/>
            <person name="Miranda-Saavedra D."/>
            <person name="Angiuoli S.V."/>
            <person name="Creasy T."/>
            <person name="Amedeo P."/>
            <person name="Haas B."/>
            <person name="El-Sayed N.M."/>
            <person name="Wortman J.R."/>
            <person name="Feldblyum T."/>
            <person name="Tallon L."/>
            <person name="Schatz M."/>
            <person name="Shumway M."/>
            <person name="Koo H."/>
            <person name="Salzberg S.L."/>
            <person name="Schobel S."/>
            <person name="Pertea M."/>
            <person name="Pop M."/>
            <person name="White O."/>
            <person name="Barton G.J."/>
            <person name="Carlow C.K."/>
            <person name="Crawford M.J."/>
            <person name="Daub J."/>
            <person name="Dimmic M.W."/>
            <person name="Estes C.F."/>
            <person name="Foster J.M."/>
            <person name="Ganatra M."/>
            <person name="Gregory W.F."/>
            <person name="Johnson N.M."/>
            <person name="Jin J."/>
            <person name="Komuniecki R."/>
            <person name="Korf I."/>
            <person name="Kumar S."/>
            <person name="Laney S."/>
            <person name="Li B.W."/>
            <person name="Li W."/>
            <person name="Lindblom T.H."/>
            <person name="Lustigman S."/>
            <person name="Ma D."/>
            <person name="Maina C.V."/>
            <person name="Martin D.M."/>
            <person name="McCarter J.P."/>
            <person name="McReynolds L."/>
            <person name="Mitreva M."/>
            <person name="Nutman T.B."/>
            <person name="Parkinson J."/>
            <person name="Peregrin-Alvarez J.M."/>
            <person name="Poole C."/>
            <person name="Ren Q."/>
            <person name="Saunders L."/>
            <person name="Sluder A.E."/>
            <person name="Smith K."/>
            <person name="Stanke M."/>
            <person name="Unnasch T.R."/>
            <person name="Ware J."/>
            <person name="Wei A.D."/>
            <person name="Weil G."/>
            <person name="Williams D.J."/>
            <person name="Zhang Y."/>
            <person name="Williams S.A."/>
            <person name="Fraser-Liggett C."/>
            <person name="Slatko B."/>
            <person name="Blaxter M.L."/>
            <person name="Scott A.L."/>
        </authorList>
    </citation>
    <scope>NUCLEOTIDE SEQUENCE</scope>
    <source>
        <strain evidence="9">FR3</strain>
    </source>
</reference>
<dbReference type="OrthoDB" id="999962at2759"/>
<evidence type="ECO:0000313" key="8">
    <source>
        <dbReference type="EMBL" id="VIO87481.1"/>
    </source>
</evidence>
<evidence type="ECO:0000256" key="2">
    <source>
        <dbReference type="ARBA" id="ARBA00010694"/>
    </source>
</evidence>
<dbReference type="EMBL" id="CAAKNF010000196">
    <property type="protein sequence ID" value="VIO87481.1"/>
    <property type="molecule type" value="Genomic_DNA"/>
</dbReference>
<keyword evidence="6 7" id="KW-0472">Membrane</keyword>
<dbReference type="GeneID" id="66059654"/>
<dbReference type="RefSeq" id="XP_042930177.1">
    <property type="nucleotide sequence ID" value="XM_043074243.1"/>
</dbReference>
<organism evidence="8">
    <name type="scientific">Brugia malayi</name>
    <name type="common">Filarial nematode worm</name>
    <dbReference type="NCBI Taxonomy" id="6279"/>
    <lineage>
        <taxon>Eukaryota</taxon>
        <taxon>Metazoa</taxon>
        <taxon>Ecdysozoa</taxon>
        <taxon>Nematoda</taxon>
        <taxon>Chromadorea</taxon>
        <taxon>Rhabditida</taxon>
        <taxon>Spirurina</taxon>
        <taxon>Spiruromorpha</taxon>
        <taxon>Filarioidea</taxon>
        <taxon>Onchocercidae</taxon>
        <taxon>Brugia</taxon>
    </lineage>
</organism>
<evidence type="ECO:0000256" key="1">
    <source>
        <dbReference type="ARBA" id="ARBA00004141"/>
    </source>
</evidence>
<keyword evidence="4 7" id="KW-0812">Transmembrane</keyword>
<dbReference type="CTD" id="66059654"/>
<sequence>MHLIGFYCKNNQVKLQTHRFMAGIAIGGVLTGCIGCMVTVEILTKGSPECMNLLTCSTFIFVSFIGFLKQSHYFKQLSRSRVPLLRGTHCFYVLCGECFEQFGIAI</sequence>
<dbReference type="Proteomes" id="UP000006672">
    <property type="component" value="Unassembled WGS sequence"/>
</dbReference>
<evidence type="ECO:0000256" key="6">
    <source>
        <dbReference type="ARBA" id="ARBA00023136"/>
    </source>
</evidence>
<name>A0A4E9ETE7_BRUMA</name>
<keyword evidence="3" id="KW-0813">Transport</keyword>
<dbReference type="GO" id="GO:0012505">
    <property type="term" value="C:endomembrane system"/>
    <property type="evidence" value="ECO:0007669"/>
    <property type="project" value="UniProtKB-ARBA"/>
</dbReference>
<evidence type="ECO:0000256" key="4">
    <source>
        <dbReference type="ARBA" id="ARBA00022692"/>
    </source>
</evidence>
<dbReference type="AlphaFoldDB" id="A0A4E9ETE7"/>
<dbReference type="KEGG" id="bmy:BM_BM312"/>
<feature type="transmembrane region" description="Helical" evidence="7">
    <location>
        <begin position="52"/>
        <end position="69"/>
    </location>
</feature>
<evidence type="ECO:0000256" key="3">
    <source>
        <dbReference type="ARBA" id="ARBA00022448"/>
    </source>
</evidence>
<protein>
    <submittedName>
        <fullName evidence="8 10">Uncharacterized protein</fullName>
    </submittedName>
</protein>
<accession>A0A7I4KDP9</accession>
<evidence type="ECO:0000313" key="9">
    <source>
        <dbReference type="Proteomes" id="UP000006672"/>
    </source>
</evidence>
<evidence type="ECO:0000256" key="5">
    <source>
        <dbReference type="ARBA" id="ARBA00022989"/>
    </source>
</evidence>
<gene>
    <name evidence="8 10" type="primary">Bm312</name>
    <name evidence="8" type="ORF">BM_BM312</name>
</gene>
<dbReference type="GO" id="GO:0016020">
    <property type="term" value="C:membrane"/>
    <property type="evidence" value="ECO:0007669"/>
    <property type="project" value="UniProtKB-SubCell"/>
</dbReference>
<reference evidence="10" key="3">
    <citation type="submission" date="2020-12" db="UniProtKB">
        <authorList>
            <consortium name="WormBaseParasite"/>
        </authorList>
    </citation>
    <scope>IDENTIFICATION</scope>
</reference>
<comment type="similarity">
    <text evidence="2">Belongs to the nucleotide-sugar transporter family. SLC35B subfamily.</text>
</comment>
<comment type="subcellular location">
    <subcellularLocation>
        <location evidence="1">Membrane</location>
        <topology evidence="1">Multi-pass membrane protein</topology>
    </subcellularLocation>
</comment>
<dbReference type="InterPro" id="IPR013657">
    <property type="entry name" value="SCL35B1-4/HUT1"/>
</dbReference>
<keyword evidence="5 7" id="KW-1133">Transmembrane helix</keyword>
<evidence type="ECO:0000256" key="7">
    <source>
        <dbReference type="SAM" id="Phobius"/>
    </source>
</evidence>
<dbReference type="WBParaSite" id="Bm312a.1">
    <property type="protein sequence ID" value="Bm312a.1"/>
    <property type="gene ID" value="WBGene00220573"/>
</dbReference>
<accession>A0A4E9ETE7</accession>
<proteinExistence type="inferred from homology"/>